<name>A0A5J4L7X0_9ZZZZ</name>
<comment type="caution">
    <text evidence="1">The sequence shown here is derived from an EMBL/GenBank/DDBJ whole genome shotgun (WGS) entry which is preliminary data.</text>
</comment>
<organism evidence="1">
    <name type="scientific">hot springs metagenome</name>
    <dbReference type="NCBI Taxonomy" id="433727"/>
    <lineage>
        <taxon>unclassified sequences</taxon>
        <taxon>metagenomes</taxon>
        <taxon>ecological metagenomes</taxon>
    </lineage>
</organism>
<dbReference type="EMBL" id="BLAB01000001">
    <property type="protein sequence ID" value="GER94847.1"/>
    <property type="molecule type" value="Genomic_DNA"/>
</dbReference>
<proteinExistence type="predicted"/>
<accession>A0A5J4L7X0</accession>
<dbReference type="AlphaFoldDB" id="A0A5J4L7X0"/>
<evidence type="ECO:0000313" key="1">
    <source>
        <dbReference type="EMBL" id="GER94847.1"/>
    </source>
</evidence>
<gene>
    <name evidence="1" type="ORF">A45J_2613</name>
</gene>
<reference evidence="1" key="1">
    <citation type="submission" date="2019-10" db="EMBL/GenBank/DDBJ databases">
        <title>Metagenomic sequencing of thiosulfate-disproportionating enrichment culture.</title>
        <authorList>
            <person name="Umezawa K."/>
            <person name="Kojima H."/>
            <person name="Fukui M."/>
        </authorList>
    </citation>
    <scope>NUCLEOTIDE SEQUENCE</scope>
    <source>
        <strain evidence="1">45J</strain>
    </source>
</reference>
<sequence>MDCINQTKAVLANLMTSALAISTIRLWTASQAISGSVRHARKKIAICAERLQFA</sequence>
<protein>
    <submittedName>
        <fullName evidence="1">Uncharacterized protein</fullName>
    </submittedName>
</protein>